<keyword evidence="1" id="KW-0812">Transmembrane</keyword>
<evidence type="ECO:0000313" key="4">
    <source>
        <dbReference type="Proteomes" id="UP000529652"/>
    </source>
</evidence>
<dbReference type="RefSeq" id="WP_373477050.1">
    <property type="nucleotide sequence ID" value="NZ_CAXOVT010000005.1"/>
</dbReference>
<dbReference type="Gene3D" id="3.40.50.1580">
    <property type="entry name" value="Nucleoside phosphorylase domain"/>
    <property type="match status" value="1"/>
</dbReference>
<dbReference type="GO" id="GO:0009116">
    <property type="term" value="P:nucleoside metabolic process"/>
    <property type="evidence" value="ECO:0007669"/>
    <property type="project" value="InterPro"/>
</dbReference>
<dbReference type="SUPFAM" id="SSF53167">
    <property type="entry name" value="Purine and uridine phosphorylases"/>
    <property type="match status" value="1"/>
</dbReference>
<proteinExistence type="predicted"/>
<reference evidence="3 4" key="1">
    <citation type="submission" date="2020-08" db="EMBL/GenBank/DDBJ databases">
        <title>Genomic Encyclopedia of Type Strains, Phase IV (KMG-IV): sequencing the most valuable type-strain genomes for metagenomic binning, comparative biology and taxonomic classification.</title>
        <authorList>
            <person name="Goeker M."/>
        </authorList>
    </citation>
    <scope>NUCLEOTIDE SEQUENCE [LARGE SCALE GENOMIC DNA]</scope>
    <source>
        <strain evidence="3 4">DSM 10508</strain>
    </source>
</reference>
<protein>
    <submittedName>
        <fullName evidence="3">Nucleoside phosphorylase</fullName>
    </submittedName>
</protein>
<organism evidence="3 4">
    <name type="scientific">Borreliella afzelii</name>
    <name type="common">Borrelia afzelii</name>
    <dbReference type="NCBI Taxonomy" id="29518"/>
    <lineage>
        <taxon>Bacteria</taxon>
        <taxon>Pseudomonadati</taxon>
        <taxon>Spirochaetota</taxon>
        <taxon>Spirochaetia</taxon>
        <taxon>Spirochaetales</taxon>
        <taxon>Borreliaceae</taxon>
        <taxon>Borreliella</taxon>
    </lineage>
</organism>
<feature type="transmembrane region" description="Helical" evidence="1">
    <location>
        <begin position="64"/>
        <end position="85"/>
    </location>
</feature>
<accession>A0AB34Z3C4</accession>
<feature type="domain" description="Nucleoside phosphorylase" evidence="2">
    <location>
        <begin position="2"/>
        <end position="76"/>
    </location>
</feature>
<evidence type="ECO:0000256" key="1">
    <source>
        <dbReference type="SAM" id="Phobius"/>
    </source>
</evidence>
<name>A0AB34Z3C4_BORAF</name>
<keyword evidence="1" id="KW-0472">Membrane</keyword>
<gene>
    <name evidence="3" type="ORF">HNP63_001084</name>
</gene>
<dbReference type="AlphaFoldDB" id="A0AB34Z3C4"/>
<sequence length="90" mass="10181">MDYELEQINKLMSNKEEIVLKEYGLNKKIVKGKLSNRNVMVVDCGVGKVNIGAWMGYILSKYKISHIINSGVAGGVLLVINIKILKWVMW</sequence>
<dbReference type="Pfam" id="PF01048">
    <property type="entry name" value="PNP_UDP_1"/>
    <property type="match status" value="1"/>
</dbReference>
<dbReference type="GO" id="GO:0003824">
    <property type="term" value="F:catalytic activity"/>
    <property type="evidence" value="ECO:0007669"/>
    <property type="project" value="InterPro"/>
</dbReference>
<evidence type="ECO:0000313" key="3">
    <source>
        <dbReference type="EMBL" id="MBB5141663.1"/>
    </source>
</evidence>
<dbReference type="Proteomes" id="UP000529652">
    <property type="component" value="Unassembled WGS sequence"/>
</dbReference>
<keyword evidence="1" id="KW-1133">Transmembrane helix</keyword>
<comment type="caution">
    <text evidence="3">The sequence shown here is derived from an EMBL/GenBank/DDBJ whole genome shotgun (WGS) entry which is preliminary data.</text>
</comment>
<dbReference type="InterPro" id="IPR035994">
    <property type="entry name" value="Nucleoside_phosphorylase_sf"/>
</dbReference>
<dbReference type="InterPro" id="IPR000845">
    <property type="entry name" value="Nucleoside_phosphorylase_d"/>
</dbReference>
<dbReference type="EMBL" id="JACHGM010000007">
    <property type="protein sequence ID" value="MBB5141663.1"/>
    <property type="molecule type" value="Genomic_DNA"/>
</dbReference>
<evidence type="ECO:0000259" key="2">
    <source>
        <dbReference type="Pfam" id="PF01048"/>
    </source>
</evidence>